<keyword evidence="4" id="KW-0378">Hydrolase</keyword>
<dbReference type="GO" id="GO:0052861">
    <property type="term" value="F:endo-1,3(4)-beta-glucanase activity"/>
    <property type="evidence" value="ECO:0007669"/>
    <property type="project" value="InterPro"/>
</dbReference>
<dbReference type="EMBL" id="MBFR01000180">
    <property type="protein sequence ID" value="PVU91932.1"/>
    <property type="molecule type" value="Genomic_DNA"/>
</dbReference>
<dbReference type="OrthoDB" id="4473401at2759"/>
<dbReference type="Gene3D" id="1.10.287.1170">
    <property type="entry name" value="glycoside hydrolase family 81 endo-[beta] glucanase"/>
    <property type="match status" value="1"/>
</dbReference>
<keyword evidence="7" id="KW-0961">Cell wall biogenesis/degradation</keyword>
<dbReference type="GO" id="GO:0000272">
    <property type="term" value="P:polysaccharide catabolic process"/>
    <property type="evidence" value="ECO:0007669"/>
    <property type="project" value="UniProtKB-KW"/>
</dbReference>
<comment type="similarity">
    <text evidence="2">Belongs to the glycosyl hydrolase 81 family.</text>
</comment>
<keyword evidence="8" id="KW-0624">Polysaccharide degradation</keyword>
<dbReference type="PANTHER" id="PTHR31983:SF0">
    <property type="entry name" value="GLUCAN ENDO-1,3-BETA-D-GLUCOSIDASE 2"/>
    <property type="match status" value="1"/>
</dbReference>
<evidence type="ECO:0000313" key="11">
    <source>
        <dbReference type="EMBL" id="PVU91932.1"/>
    </source>
</evidence>
<dbReference type="EC" id="3.2.1.39" evidence="3"/>
<evidence type="ECO:0000259" key="10">
    <source>
        <dbReference type="Pfam" id="PF17652"/>
    </source>
</evidence>
<dbReference type="InterPro" id="IPR005200">
    <property type="entry name" value="Endo-beta-glucanase"/>
</dbReference>
<evidence type="ECO:0000256" key="8">
    <source>
        <dbReference type="ARBA" id="ARBA00023326"/>
    </source>
</evidence>
<sequence length="678" mass="76989">MNYTHSISIREVVPFNGASNFAENFTFPFSSVKNNYEPNTLWGNIQNPYPTNKWWMNFALEGGDEPIGCLPYIATASIEGVSFFYPQPSVSNTSVTLSTMSEWDVGSREGFLSRQVSSFDDMTMIYSWTSKENSLQGMSTPLVKGSPYFTIKYNDSTPLFKYNNAAFTSATHNLSKTSFKFTFKNGRIWGIYATSPINIFFTETGELISDQTYSGYIRFAYFPDKDKYEEYNKILEDHKYAVPVGANISFSDDKITHNYRLASTNPKRELLMLCLPHHLTLLKNINSPCDLSGYVTLKGKMTPVVANTWSLVFDNPNKIDFKYSKSIPEEKKAEILQALNDDIKHEDPINQSTSVYFRGKELSRMARLALIANEVGDTGLQNTVLDNLKENIEYWLDSKIKNPLKFDETWGGICSSDSLANADADFGNSRYNDHHFHYGYFIYSASVLIKLSPDGNSWYNKYKPSLDALVGDYASLNNNPLFTTFRHMDFYDGHSWASGLYVFGLNRNQESVSEAVNAYYAAYLFALATNDTTSASKYNLLLSSEIISAQYYFQSQPDSGVYDNTFAQNYIVGILWETSAQYTTWFGNNPEFIYGIQMLPFTPISFSLFDKTWLHAAWPTIKTRTLISGREIEDGWKGFMLMAGSIVEKDKLISQIRSLKGYDNGNSKTNALWWASVC</sequence>
<feature type="domain" description="Glycosyl hydrolase family 81 C-terminal" evidence="10">
    <location>
        <begin position="328"/>
        <end position="674"/>
    </location>
</feature>
<comment type="caution">
    <text evidence="11">The sequence shown here is derived from an EMBL/GenBank/DDBJ whole genome shotgun (WGS) entry which is preliminary data.</text>
</comment>
<organism evidence="11 12">
    <name type="scientific">Smittium simulii</name>
    <dbReference type="NCBI Taxonomy" id="133385"/>
    <lineage>
        <taxon>Eukaryota</taxon>
        <taxon>Fungi</taxon>
        <taxon>Fungi incertae sedis</taxon>
        <taxon>Zoopagomycota</taxon>
        <taxon>Kickxellomycotina</taxon>
        <taxon>Harpellomycetes</taxon>
        <taxon>Harpellales</taxon>
        <taxon>Legeriomycetaceae</taxon>
        <taxon>Smittium</taxon>
    </lineage>
</organism>
<evidence type="ECO:0000256" key="6">
    <source>
        <dbReference type="ARBA" id="ARBA00023295"/>
    </source>
</evidence>
<evidence type="ECO:0000256" key="7">
    <source>
        <dbReference type="ARBA" id="ARBA00023316"/>
    </source>
</evidence>
<dbReference type="Pfam" id="PF17652">
    <property type="entry name" value="Glyco_hydro81C"/>
    <property type="match status" value="1"/>
</dbReference>
<dbReference type="Gene3D" id="2.70.98.30">
    <property type="entry name" value="Golgi alpha-mannosidase II, domain 4"/>
    <property type="match status" value="1"/>
</dbReference>
<dbReference type="PROSITE" id="PS52008">
    <property type="entry name" value="GH81"/>
    <property type="match status" value="1"/>
</dbReference>
<dbReference type="Proteomes" id="UP000245383">
    <property type="component" value="Unassembled WGS sequence"/>
</dbReference>
<dbReference type="GO" id="GO:0071555">
    <property type="term" value="P:cell wall organization"/>
    <property type="evidence" value="ECO:0007669"/>
    <property type="project" value="UniProtKB-KW"/>
</dbReference>
<dbReference type="InterPro" id="IPR040451">
    <property type="entry name" value="GH81_N"/>
</dbReference>
<dbReference type="Pfam" id="PF03639">
    <property type="entry name" value="Glyco_hydro_81"/>
    <property type="match status" value="1"/>
</dbReference>
<keyword evidence="5" id="KW-0119">Carbohydrate metabolism</keyword>
<comment type="catalytic activity">
    <reaction evidence="1">
        <text>Hydrolysis of (1-&gt;3)-beta-D-glucosidic linkages in (1-&gt;3)-beta-D-glucans.</text>
        <dbReference type="EC" id="3.2.1.39"/>
    </reaction>
</comment>
<name>A0A2T9YHV3_9FUNG</name>
<evidence type="ECO:0000256" key="4">
    <source>
        <dbReference type="ARBA" id="ARBA00022801"/>
    </source>
</evidence>
<keyword evidence="6" id="KW-0326">Glycosidase</keyword>
<dbReference type="GO" id="GO:0042973">
    <property type="term" value="F:glucan endo-1,3-beta-D-glucosidase activity"/>
    <property type="evidence" value="ECO:0007669"/>
    <property type="project" value="UniProtKB-EC"/>
</dbReference>
<protein>
    <recommendedName>
        <fullName evidence="3">glucan endo-1,3-beta-D-glucosidase</fullName>
        <ecNumber evidence="3">3.2.1.39</ecNumber>
    </recommendedName>
</protein>
<evidence type="ECO:0000256" key="1">
    <source>
        <dbReference type="ARBA" id="ARBA00000382"/>
    </source>
</evidence>
<gene>
    <name evidence="11" type="ORF">BB561_004115</name>
</gene>
<evidence type="ECO:0000256" key="3">
    <source>
        <dbReference type="ARBA" id="ARBA00012780"/>
    </source>
</evidence>
<proteinExistence type="inferred from homology"/>
<reference evidence="11 12" key="1">
    <citation type="journal article" date="2018" name="MBio">
        <title>Comparative Genomics Reveals the Core Gene Toolbox for the Fungus-Insect Symbiosis.</title>
        <authorList>
            <person name="Wang Y."/>
            <person name="Stata M."/>
            <person name="Wang W."/>
            <person name="Stajich J.E."/>
            <person name="White M.M."/>
            <person name="Moncalvo J.M."/>
        </authorList>
    </citation>
    <scope>NUCLEOTIDE SEQUENCE [LARGE SCALE GENOMIC DNA]</scope>
    <source>
        <strain evidence="11 12">SWE-8-4</strain>
    </source>
</reference>
<evidence type="ECO:0000259" key="9">
    <source>
        <dbReference type="Pfam" id="PF03639"/>
    </source>
</evidence>
<feature type="domain" description="Glycosyl hydrolase family 81 N-terminal" evidence="9">
    <location>
        <begin position="45"/>
        <end position="322"/>
    </location>
</feature>
<dbReference type="InterPro" id="IPR040720">
    <property type="entry name" value="GH81_C"/>
</dbReference>
<evidence type="ECO:0000256" key="5">
    <source>
        <dbReference type="ARBA" id="ARBA00023277"/>
    </source>
</evidence>
<evidence type="ECO:0000256" key="2">
    <source>
        <dbReference type="ARBA" id="ARBA00010730"/>
    </source>
</evidence>
<dbReference type="AlphaFoldDB" id="A0A2T9YHV3"/>
<keyword evidence="12" id="KW-1185">Reference proteome</keyword>
<accession>A0A2T9YHV3</accession>
<evidence type="ECO:0000313" key="12">
    <source>
        <dbReference type="Proteomes" id="UP000245383"/>
    </source>
</evidence>
<dbReference type="PANTHER" id="PTHR31983">
    <property type="entry name" value="ENDO-1,3(4)-BETA-GLUCANASE 1"/>
    <property type="match status" value="1"/>
</dbReference>